<name>A0A558CH83_9PSEU</name>
<gene>
    <name evidence="2" type="ORF">FNH05_18165</name>
</gene>
<evidence type="ECO:0000313" key="3">
    <source>
        <dbReference type="Proteomes" id="UP000320011"/>
    </source>
</evidence>
<organism evidence="2 3">
    <name type="scientific">Amycolatopsis rhizosphaerae</name>
    <dbReference type="NCBI Taxonomy" id="2053003"/>
    <lineage>
        <taxon>Bacteria</taxon>
        <taxon>Bacillati</taxon>
        <taxon>Actinomycetota</taxon>
        <taxon>Actinomycetes</taxon>
        <taxon>Pseudonocardiales</taxon>
        <taxon>Pseudonocardiaceae</taxon>
        <taxon>Amycolatopsis</taxon>
    </lineage>
</organism>
<comment type="caution">
    <text evidence="2">The sequence shown here is derived from an EMBL/GenBank/DDBJ whole genome shotgun (WGS) entry which is preliminary data.</text>
</comment>
<dbReference type="RefSeq" id="WP_186382605.1">
    <property type="nucleotide sequence ID" value="NZ_VJWX01000174.1"/>
</dbReference>
<evidence type="ECO:0000313" key="2">
    <source>
        <dbReference type="EMBL" id="TVT48097.1"/>
    </source>
</evidence>
<reference evidence="2 3" key="2">
    <citation type="submission" date="2019-08" db="EMBL/GenBank/DDBJ databases">
        <title>Amycolatopsis acidicola sp. nov., isolated from peat swamp forest soil.</title>
        <authorList>
            <person name="Srisuk N."/>
        </authorList>
    </citation>
    <scope>NUCLEOTIDE SEQUENCE [LARGE SCALE GENOMIC DNA]</scope>
    <source>
        <strain evidence="2 3">TBRC 6029</strain>
    </source>
</reference>
<protein>
    <submittedName>
        <fullName evidence="2">Uncharacterized protein</fullName>
    </submittedName>
</protein>
<reference evidence="2 3" key="1">
    <citation type="submission" date="2019-07" db="EMBL/GenBank/DDBJ databases">
        <authorList>
            <person name="Duangmal K."/>
            <person name="Teo W.F.A."/>
        </authorList>
    </citation>
    <scope>NUCLEOTIDE SEQUENCE [LARGE SCALE GENOMIC DNA]</scope>
    <source>
        <strain evidence="2 3">TBRC 6029</strain>
    </source>
</reference>
<sequence length="361" mass="40742">MPHTSLRVFSCTTRYTREGLLVADKVRLTREEDLQVNLDDVVTINTLAAPLRRVRNYHVLQHELRLLLSYLRGGNRRTLTVRQHDLLSSARHISAFFIESLGLGVLTAAVQAHYAWPGNEDTLEHFDVLPDELTDYYLRKGVRPDLLFRFPQESGNRLAGEARGRSSKRHKKSAPSAEQRRRLNQILGWSQRHDHHPVTMTWTYTGEEEVKADLFEIILPPPVARREPPVRQVFVQEPVDASPILFANLTQGPADRTLFGSVAEDALFESAPIADRRLGGAEVRGDWAAADLFGSADTLFLLGVLPDRPGGRTRDMIRAHRSRARLEFDPLQVAVFGRLLFVTATRVSSPPPWSEVLSRLG</sequence>
<dbReference type="EMBL" id="VJWX01000174">
    <property type="protein sequence ID" value="TVT48097.1"/>
    <property type="molecule type" value="Genomic_DNA"/>
</dbReference>
<dbReference type="AlphaFoldDB" id="A0A558CH83"/>
<proteinExistence type="predicted"/>
<keyword evidence="3" id="KW-1185">Reference proteome</keyword>
<evidence type="ECO:0000256" key="1">
    <source>
        <dbReference type="SAM" id="MobiDB-lite"/>
    </source>
</evidence>
<accession>A0A558CH83</accession>
<dbReference type="Proteomes" id="UP000320011">
    <property type="component" value="Unassembled WGS sequence"/>
</dbReference>
<feature type="region of interest" description="Disordered" evidence="1">
    <location>
        <begin position="158"/>
        <end position="180"/>
    </location>
</feature>